<name>X1SM10_9ZZZZ</name>
<gene>
    <name evidence="2" type="ORF">S12H4_40548</name>
</gene>
<accession>X1SM10</accession>
<feature type="non-terminal residue" evidence="2">
    <location>
        <position position="1"/>
    </location>
</feature>
<feature type="domain" description="Multidrug resistance protein MdtA-like C-terminal permuted SH3" evidence="1">
    <location>
        <begin position="6"/>
        <end position="38"/>
    </location>
</feature>
<protein>
    <recommendedName>
        <fullName evidence="1">Multidrug resistance protein MdtA-like C-terminal permuted SH3 domain-containing protein</fullName>
    </recommendedName>
</protein>
<dbReference type="AlphaFoldDB" id="X1SM10"/>
<sequence>SGSFAEKRKISLGSQNPRFYEVLDGIQPGEKVVTSGYDNFGDVDKLIFKNR</sequence>
<dbReference type="Gene3D" id="2.40.420.20">
    <property type="match status" value="1"/>
</dbReference>
<dbReference type="Pfam" id="PF25967">
    <property type="entry name" value="RND-MFP_C"/>
    <property type="match status" value="1"/>
</dbReference>
<dbReference type="EMBL" id="BARW01024616">
    <property type="protein sequence ID" value="GAI93953.1"/>
    <property type="molecule type" value="Genomic_DNA"/>
</dbReference>
<evidence type="ECO:0000259" key="1">
    <source>
        <dbReference type="Pfam" id="PF25967"/>
    </source>
</evidence>
<evidence type="ECO:0000313" key="2">
    <source>
        <dbReference type="EMBL" id="GAI93953.1"/>
    </source>
</evidence>
<organism evidence="2">
    <name type="scientific">marine sediment metagenome</name>
    <dbReference type="NCBI Taxonomy" id="412755"/>
    <lineage>
        <taxon>unclassified sequences</taxon>
        <taxon>metagenomes</taxon>
        <taxon>ecological metagenomes</taxon>
    </lineage>
</organism>
<reference evidence="2" key="1">
    <citation type="journal article" date="2014" name="Front. Microbiol.">
        <title>High frequency of phylogenetically diverse reductive dehalogenase-homologous genes in deep subseafloor sedimentary metagenomes.</title>
        <authorList>
            <person name="Kawai M."/>
            <person name="Futagami T."/>
            <person name="Toyoda A."/>
            <person name="Takaki Y."/>
            <person name="Nishi S."/>
            <person name="Hori S."/>
            <person name="Arai W."/>
            <person name="Tsubouchi T."/>
            <person name="Morono Y."/>
            <person name="Uchiyama I."/>
            <person name="Ito T."/>
            <person name="Fujiyama A."/>
            <person name="Inagaki F."/>
            <person name="Takami H."/>
        </authorList>
    </citation>
    <scope>NUCLEOTIDE SEQUENCE</scope>
    <source>
        <strain evidence="2">Expedition CK06-06</strain>
    </source>
</reference>
<comment type="caution">
    <text evidence="2">The sequence shown here is derived from an EMBL/GenBank/DDBJ whole genome shotgun (WGS) entry which is preliminary data.</text>
</comment>
<dbReference type="InterPro" id="IPR058627">
    <property type="entry name" value="MdtA-like_C"/>
</dbReference>
<proteinExistence type="predicted"/>